<evidence type="ECO:0000256" key="12">
    <source>
        <dbReference type="SAM" id="MobiDB-lite"/>
    </source>
</evidence>
<dbReference type="Gene3D" id="3.40.50.300">
    <property type="entry name" value="P-loop containing nucleotide triphosphate hydrolases"/>
    <property type="match status" value="1"/>
</dbReference>
<keyword evidence="2 11" id="KW-0808">Transferase</keyword>
<evidence type="ECO:0000256" key="4">
    <source>
        <dbReference type="ARBA" id="ARBA00022705"/>
    </source>
</evidence>
<evidence type="ECO:0000256" key="6">
    <source>
        <dbReference type="ARBA" id="ARBA00022741"/>
    </source>
</evidence>
<dbReference type="InterPro" id="IPR050238">
    <property type="entry name" value="DNA_Rep/Repair_Clamp_Loader"/>
</dbReference>
<dbReference type="InterPro" id="IPR048448">
    <property type="entry name" value="DnaX-like_C"/>
</dbReference>
<dbReference type="GO" id="GO:0009360">
    <property type="term" value="C:DNA polymerase III complex"/>
    <property type="evidence" value="ECO:0007669"/>
    <property type="project" value="InterPro"/>
</dbReference>
<dbReference type="PRINTS" id="PR00300">
    <property type="entry name" value="CLPPROTEASEA"/>
</dbReference>
<evidence type="ECO:0000313" key="15">
    <source>
        <dbReference type="Proteomes" id="UP000261706"/>
    </source>
</evidence>
<keyword evidence="4 11" id="KW-0235">DNA replication</keyword>
<dbReference type="Gene3D" id="1.10.8.60">
    <property type="match status" value="1"/>
</dbReference>
<dbReference type="GO" id="GO:0003677">
    <property type="term" value="F:DNA binding"/>
    <property type="evidence" value="ECO:0007669"/>
    <property type="project" value="InterPro"/>
</dbReference>
<evidence type="ECO:0000256" key="3">
    <source>
        <dbReference type="ARBA" id="ARBA00022695"/>
    </source>
</evidence>
<keyword evidence="3 11" id="KW-0548">Nucleotidyltransferase</keyword>
<evidence type="ECO:0000256" key="10">
    <source>
        <dbReference type="ARBA" id="ARBA00049244"/>
    </source>
</evidence>
<keyword evidence="8 11" id="KW-0067">ATP-binding</keyword>
<dbReference type="InterPro" id="IPR003593">
    <property type="entry name" value="AAA+_ATPase"/>
</dbReference>
<evidence type="ECO:0000259" key="13">
    <source>
        <dbReference type="SMART" id="SM00382"/>
    </source>
</evidence>
<evidence type="ECO:0000256" key="5">
    <source>
        <dbReference type="ARBA" id="ARBA00022723"/>
    </source>
</evidence>
<keyword evidence="6 11" id="KW-0547">Nucleotide-binding</keyword>
<gene>
    <name evidence="11" type="primary">dnaX</name>
    <name evidence="14" type="ORF">DDY47_03105</name>
</gene>
<dbReference type="EMBL" id="DNVO01000041">
    <property type="protein sequence ID" value="HBI35889.1"/>
    <property type="molecule type" value="Genomic_DNA"/>
</dbReference>
<dbReference type="SMART" id="SM00382">
    <property type="entry name" value="AAA"/>
    <property type="match status" value="1"/>
</dbReference>
<keyword evidence="7" id="KW-0862">Zinc</keyword>
<dbReference type="Gene3D" id="1.20.272.10">
    <property type="match status" value="1"/>
</dbReference>
<sequence length="543" mass="60341">MFMFYTKYRPQKFSDVCRPNDAADALSKQVVSGKTSHAYLFVGPRGTGKTTLARVLAKALNCSDVSAKGDPCCKCSSCVAIKEGSFVDMIEIDAASNRGIDDIREIKDKIKLAPTMGKNKVYIIDEVHMLTNEAFNALLKTLEEPPKKTTFILCTTELHKVPDTIKSRCQVYRFKRATMPQLIEKLKEITKSEKIKISERDLEKIALASMGGFRDAETLLQQVSDGEISVDSLVGMGSKEIYVELTDHLLNGDSGSAIRIVSKVYEEGLDLYVWTGEYLRYLRELLFIKSGVKEEVSGATSELLVEMEKQASRLSVGWILNAMNSILEEHKNIKTSFIPQLPVEMALVKIGGGEELRLSWCGSGTIETPNQPKPSLGTGKTATKDAKDEEDGDEEGSEEDAGEVKAKKNAVEDKEVSPITLEALEEKWREFIKRSRELNHSLTALLKSGTPVNVEGRFVILEVFYPFHKERLESPQNRKLVEKLMSEIFGTRLSLKCILSKEKPKKLKSGESGNLTDLNIAPAQVVFNKDSVIEAFDGGLPLI</sequence>
<dbReference type="Pfam" id="PF13177">
    <property type="entry name" value="DNA_pol3_delta2"/>
    <property type="match status" value="1"/>
</dbReference>
<dbReference type="Proteomes" id="UP000261706">
    <property type="component" value="Unassembled WGS sequence"/>
</dbReference>
<dbReference type="InterPro" id="IPR012763">
    <property type="entry name" value="DNA_pol_III_sug/sutau_N"/>
</dbReference>
<evidence type="ECO:0000256" key="7">
    <source>
        <dbReference type="ARBA" id="ARBA00022833"/>
    </source>
</evidence>
<evidence type="ECO:0000256" key="11">
    <source>
        <dbReference type="RuleBase" id="RU364063"/>
    </source>
</evidence>
<evidence type="ECO:0000256" key="2">
    <source>
        <dbReference type="ARBA" id="ARBA00022679"/>
    </source>
</evidence>
<keyword evidence="5" id="KW-0479">Metal-binding</keyword>
<accession>A0A354G4F1</accession>
<name>A0A354G4F1_UNCKA</name>
<evidence type="ECO:0000313" key="14">
    <source>
        <dbReference type="EMBL" id="HBI35889.1"/>
    </source>
</evidence>
<dbReference type="GO" id="GO:0003887">
    <property type="term" value="F:DNA-directed DNA polymerase activity"/>
    <property type="evidence" value="ECO:0007669"/>
    <property type="project" value="UniProtKB-KW"/>
</dbReference>
<dbReference type="GO" id="GO:0005524">
    <property type="term" value="F:ATP binding"/>
    <property type="evidence" value="ECO:0007669"/>
    <property type="project" value="UniProtKB-KW"/>
</dbReference>
<dbReference type="PANTHER" id="PTHR11669:SF0">
    <property type="entry name" value="PROTEIN STICHEL-LIKE 2"/>
    <property type="match status" value="1"/>
</dbReference>
<dbReference type="NCBIfam" id="TIGR02397">
    <property type="entry name" value="dnaX_nterm"/>
    <property type="match status" value="1"/>
</dbReference>
<dbReference type="InterPro" id="IPR022754">
    <property type="entry name" value="DNA_pol_III_gamma-3"/>
</dbReference>
<proteinExistence type="inferred from homology"/>
<evidence type="ECO:0000256" key="9">
    <source>
        <dbReference type="ARBA" id="ARBA00022932"/>
    </source>
</evidence>
<feature type="region of interest" description="Disordered" evidence="12">
    <location>
        <begin position="361"/>
        <end position="409"/>
    </location>
</feature>
<comment type="caution">
    <text evidence="14">The sequence shown here is derived from an EMBL/GenBank/DDBJ whole genome shotgun (WGS) entry which is preliminary data.</text>
</comment>
<dbReference type="FunFam" id="3.40.50.300:FF:000014">
    <property type="entry name" value="DNA polymerase III subunit gamma/tau"/>
    <property type="match status" value="1"/>
</dbReference>
<dbReference type="GO" id="GO:0046872">
    <property type="term" value="F:metal ion binding"/>
    <property type="evidence" value="ECO:0007669"/>
    <property type="project" value="UniProtKB-KW"/>
</dbReference>
<dbReference type="GO" id="GO:0006261">
    <property type="term" value="P:DNA-templated DNA replication"/>
    <property type="evidence" value="ECO:0007669"/>
    <property type="project" value="TreeGrafter"/>
</dbReference>
<keyword evidence="9 11" id="KW-0239">DNA-directed DNA polymerase</keyword>
<dbReference type="SUPFAM" id="SSF48019">
    <property type="entry name" value="post-AAA+ oligomerization domain-like"/>
    <property type="match status" value="1"/>
</dbReference>
<dbReference type="InterPro" id="IPR008921">
    <property type="entry name" value="DNA_pol3_clamp-load_cplx_C"/>
</dbReference>
<dbReference type="Pfam" id="PF12169">
    <property type="entry name" value="DNA_pol3_gamma3"/>
    <property type="match status" value="1"/>
</dbReference>
<comment type="subunit">
    <text evidence="11">DNA polymerase III contains a core (composed of alpha, epsilon and theta chains) that associates with a tau subunit. This core dimerizes to form the POLIII' complex. PolIII' associates with the gamma complex (composed of gamma, delta, delta', psi and chi chains) and with the beta chain to form the complete DNA polymerase III complex.</text>
</comment>
<dbReference type="SUPFAM" id="SSF52540">
    <property type="entry name" value="P-loop containing nucleoside triphosphate hydrolases"/>
    <property type="match status" value="1"/>
</dbReference>
<protein>
    <recommendedName>
        <fullName evidence="11">DNA polymerase III subunit gamma/tau</fullName>
        <ecNumber evidence="11">2.7.7.7</ecNumber>
    </recommendedName>
</protein>
<comment type="similarity">
    <text evidence="1 11">Belongs to the DnaX/STICHEL family.</text>
</comment>
<comment type="catalytic activity">
    <reaction evidence="10 11">
        <text>DNA(n) + a 2'-deoxyribonucleoside 5'-triphosphate = DNA(n+1) + diphosphate</text>
        <dbReference type="Rhea" id="RHEA:22508"/>
        <dbReference type="Rhea" id="RHEA-COMP:17339"/>
        <dbReference type="Rhea" id="RHEA-COMP:17340"/>
        <dbReference type="ChEBI" id="CHEBI:33019"/>
        <dbReference type="ChEBI" id="CHEBI:61560"/>
        <dbReference type="ChEBI" id="CHEBI:173112"/>
        <dbReference type="EC" id="2.7.7.7"/>
    </reaction>
</comment>
<feature type="domain" description="AAA+ ATPase" evidence="13">
    <location>
        <begin position="35"/>
        <end position="184"/>
    </location>
</feature>
<reference evidence="14 15" key="1">
    <citation type="journal article" date="2018" name="Nat. Biotechnol.">
        <title>A standardized bacterial taxonomy based on genome phylogeny substantially revises the tree of life.</title>
        <authorList>
            <person name="Parks D.H."/>
            <person name="Chuvochina M."/>
            <person name="Waite D.W."/>
            <person name="Rinke C."/>
            <person name="Skarshewski A."/>
            <person name="Chaumeil P.A."/>
            <person name="Hugenholtz P."/>
        </authorList>
    </citation>
    <scope>NUCLEOTIDE SEQUENCE [LARGE SCALE GENOMIC DNA]</scope>
    <source>
        <strain evidence="14">UBA12146</strain>
    </source>
</reference>
<feature type="compositionally biased region" description="Acidic residues" evidence="12">
    <location>
        <begin position="388"/>
        <end position="401"/>
    </location>
</feature>
<dbReference type="CDD" id="cd00009">
    <property type="entry name" value="AAA"/>
    <property type="match status" value="1"/>
</dbReference>
<dbReference type="InterPro" id="IPR001270">
    <property type="entry name" value="ClpA/B"/>
</dbReference>
<dbReference type="EC" id="2.7.7.7" evidence="11"/>
<dbReference type="AlphaFoldDB" id="A0A354G4F1"/>
<dbReference type="NCBIfam" id="NF004046">
    <property type="entry name" value="PRK05563.1"/>
    <property type="match status" value="1"/>
</dbReference>
<evidence type="ECO:0000256" key="1">
    <source>
        <dbReference type="ARBA" id="ARBA00006360"/>
    </source>
</evidence>
<comment type="function">
    <text evidence="11">DNA polymerase III is a complex, multichain enzyme responsible for most of the replicative synthesis in bacteria. This DNA polymerase also exhibits 3' to 5' exonuclease activity.</text>
</comment>
<dbReference type="Pfam" id="PF20964">
    <property type="entry name" value="DnaX_C"/>
    <property type="match status" value="1"/>
</dbReference>
<dbReference type="InterPro" id="IPR027417">
    <property type="entry name" value="P-loop_NTPase"/>
</dbReference>
<evidence type="ECO:0000256" key="8">
    <source>
        <dbReference type="ARBA" id="ARBA00022840"/>
    </source>
</evidence>
<dbReference type="PANTHER" id="PTHR11669">
    <property type="entry name" value="REPLICATION FACTOR C / DNA POLYMERASE III GAMMA-TAU SUBUNIT"/>
    <property type="match status" value="1"/>
</dbReference>
<organism evidence="14 15">
    <name type="scientific">candidate division WWE3 bacterium</name>
    <dbReference type="NCBI Taxonomy" id="2053526"/>
    <lineage>
        <taxon>Bacteria</taxon>
        <taxon>Katanobacteria</taxon>
    </lineage>
</organism>